<keyword evidence="6" id="KW-0732">Signal</keyword>
<dbReference type="PRINTS" id="PR00821">
    <property type="entry name" value="TAGLIPASE"/>
</dbReference>
<evidence type="ECO:0000313" key="8">
    <source>
        <dbReference type="EnsemblMetazoa" id="AMAM017148-PA"/>
    </source>
</evidence>
<dbReference type="PANTHER" id="PTHR11610">
    <property type="entry name" value="LIPASE"/>
    <property type="match status" value="1"/>
</dbReference>
<comment type="subcellular location">
    <subcellularLocation>
        <location evidence="1">Secreted</location>
    </subcellularLocation>
</comment>
<keyword evidence="9" id="KW-1185">Reference proteome</keyword>
<keyword evidence="4" id="KW-1015">Disulfide bond</keyword>
<dbReference type="VEuPathDB" id="VectorBase:AMAM017148"/>
<evidence type="ECO:0000256" key="2">
    <source>
        <dbReference type="ARBA" id="ARBA00010701"/>
    </source>
</evidence>
<dbReference type="SUPFAM" id="SSF53474">
    <property type="entry name" value="alpha/beta-Hydrolases"/>
    <property type="match status" value="1"/>
</dbReference>
<evidence type="ECO:0000256" key="5">
    <source>
        <dbReference type="RuleBase" id="RU004262"/>
    </source>
</evidence>
<evidence type="ECO:0000256" key="4">
    <source>
        <dbReference type="ARBA" id="ARBA00023157"/>
    </source>
</evidence>
<dbReference type="EnsemblMetazoa" id="AMAM017148-RA">
    <property type="protein sequence ID" value="AMAM017148-PA"/>
    <property type="gene ID" value="AMAM017148"/>
</dbReference>
<dbReference type="Gene3D" id="3.40.50.1820">
    <property type="entry name" value="alpha/beta hydrolase"/>
    <property type="match status" value="1"/>
</dbReference>
<feature type="signal peptide" evidence="6">
    <location>
        <begin position="1"/>
        <end position="23"/>
    </location>
</feature>
<dbReference type="InterPro" id="IPR000734">
    <property type="entry name" value="TAG_lipase"/>
</dbReference>
<dbReference type="InterPro" id="IPR002331">
    <property type="entry name" value="Lipase_panc"/>
</dbReference>
<name>A0A182T0I9_9DIPT</name>
<dbReference type="PRINTS" id="PR00823">
    <property type="entry name" value="PANCLIPASE"/>
</dbReference>
<dbReference type="ESTHER" id="anost-a0a182xzf1">
    <property type="family name" value="Pancreatic_lipase"/>
</dbReference>
<accession>A0A182T0I9</accession>
<protein>
    <recommendedName>
        <fullName evidence="7">Lipase domain-containing protein</fullName>
    </recommendedName>
</protein>
<dbReference type="GO" id="GO:0005615">
    <property type="term" value="C:extracellular space"/>
    <property type="evidence" value="ECO:0007669"/>
    <property type="project" value="TreeGrafter"/>
</dbReference>
<dbReference type="PANTHER" id="PTHR11610:SF173">
    <property type="entry name" value="LIPASE DOMAIN-CONTAINING PROTEIN-RELATED"/>
    <property type="match status" value="1"/>
</dbReference>
<feature type="chain" id="PRO_5008136367" description="Lipase domain-containing protein" evidence="6">
    <location>
        <begin position="24"/>
        <end position="159"/>
    </location>
</feature>
<evidence type="ECO:0000259" key="7">
    <source>
        <dbReference type="Pfam" id="PF00151"/>
    </source>
</evidence>
<dbReference type="GO" id="GO:0004806">
    <property type="term" value="F:triacylglycerol lipase activity"/>
    <property type="evidence" value="ECO:0007669"/>
    <property type="project" value="InterPro"/>
</dbReference>
<dbReference type="GO" id="GO:0017171">
    <property type="term" value="F:serine hydrolase activity"/>
    <property type="evidence" value="ECO:0007669"/>
    <property type="project" value="TreeGrafter"/>
</dbReference>
<reference evidence="8" key="2">
    <citation type="submission" date="2020-05" db="UniProtKB">
        <authorList>
            <consortium name="EnsemblMetazoa"/>
        </authorList>
    </citation>
    <scope>IDENTIFICATION</scope>
    <source>
        <strain evidence="8">maculatus3</strain>
    </source>
</reference>
<dbReference type="Pfam" id="PF00151">
    <property type="entry name" value="Lipase"/>
    <property type="match status" value="1"/>
</dbReference>
<dbReference type="InterPro" id="IPR029058">
    <property type="entry name" value="AB_hydrolase_fold"/>
</dbReference>
<organism evidence="8 9">
    <name type="scientific">Anopheles maculatus</name>
    <dbReference type="NCBI Taxonomy" id="74869"/>
    <lineage>
        <taxon>Eukaryota</taxon>
        <taxon>Metazoa</taxon>
        <taxon>Ecdysozoa</taxon>
        <taxon>Arthropoda</taxon>
        <taxon>Hexapoda</taxon>
        <taxon>Insecta</taxon>
        <taxon>Pterygota</taxon>
        <taxon>Neoptera</taxon>
        <taxon>Endopterygota</taxon>
        <taxon>Diptera</taxon>
        <taxon>Nematocera</taxon>
        <taxon>Culicoidea</taxon>
        <taxon>Culicidae</taxon>
        <taxon>Anophelinae</taxon>
        <taxon>Anopheles</taxon>
        <taxon>Anopheles maculatus group</taxon>
    </lineage>
</organism>
<reference evidence="9" key="1">
    <citation type="submission" date="2013-09" db="EMBL/GenBank/DDBJ databases">
        <title>The Genome Sequence of Anopheles maculatus species B.</title>
        <authorList>
            <consortium name="The Broad Institute Genomics Platform"/>
            <person name="Neafsey D.E."/>
            <person name="Besansky N."/>
            <person name="Howell P."/>
            <person name="Walton C."/>
            <person name="Young S.K."/>
            <person name="Zeng Q."/>
            <person name="Gargeya S."/>
            <person name="Fitzgerald M."/>
            <person name="Haas B."/>
            <person name="Abouelleil A."/>
            <person name="Allen A.W."/>
            <person name="Alvarado L."/>
            <person name="Arachchi H.M."/>
            <person name="Berlin A.M."/>
            <person name="Chapman S.B."/>
            <person name="Gainer-Dewar J."/>
            <person name="Goldberg J."/>
            <person name="Griggs A."/>
            <person name="Gujja S."/>
            <person name="Hansen M."/>
            <person name="Howarth C."/>
            <person name="Imamovic A."/>
            <person name="Ireland A."/>
            <person name="Larimer J."/>
            <person name="McCowan C."/>
            <person name="Murphy C."/>
            <person name="Pearson M."/>
            <person name="Poon T.W."/>
            <person name="Priest M."/>
            <person name="Roberts A."/>
            <person name="Saif S."/>
            <person name="Shea T."/>
            <person name="Sisk P."/>
            <person name="Sykes S."/>
            <person name="Wortman J."/>
            <person name="Nusbaum C."/>
            <person name="Birren B."/>
        </authorList>
    </citation>
    <scope>NUCLEOTIDE SEQUENCE [LARGE SCALE GENOMIC DNA]</scope>
    <source>
        <strain evidence="9">maculatus3</strain>
    </source>
</reference>
<keyword evidence="3" id="KW-0964">Secreted</keyword>
<evidence type="ECO:0000256" key="1">
    <source>
        <dbReference type="ARBA" id="ARBA00004613"/>
    </source>
</evidence>
<comment type="similarity">
    <text evidence="2 5">Belongs to the AB hydrolase superfamily. Lipase family.</text>
</comment>
<evidence type="ECO:0000256" key="6">
    <source>
        <dbReference type="SAM" id="SignalP"/>
    </source>
</evidence>
<dbReference type="Proteomes" id="UP000075901">
    <property type="component" value="Unassembled WGS sequence"/>
</dbReference>
<feature type="domain" description="Lipase" evidence="7">
    <location>
        <begin position="50"/>
        <end position="158"/>
    </location>
</feature>
<evidence type="ECO:0000313" key="9">
    <source>
        <dbReference type="Proteomes" id="UP000075901"/>
    </source>
</evidence>
<proteinExistence type="inferred from homology"/>
<sequence>MLSFLASSLLAISIICSVDPGLAGPLDALNWARMDNINLPWLPYENMTRCYGDLGCLNITKEWYHLIFRPFNVFPLPRSVINTRFILYTEKNPTDGQLLQAETKDTIMKSHFNPDWATKFIIHGFIDTPLSNWVSEMRDELITRGALNVIVVDWAGGSL</sequence>
<dbReference type="InterPro" id="IPR013818">
    <property type="entry name" value="Lipase"/>
</dbReference>
<dbReference type="GO" id="GO:0016042">
    <property type="term" value="P:lipid catabolic process"/>
    <property type="evidence" value="ECO:0007669"/>
    <property type="project" value="TreeGrafter"/>
</dbReference>
<evidence type="ECO:0000256" key="3">
    <source>
        <dbReference type="ARBA" id="ARBA00022525"/>
    </source>
</evidence>
<dbReference type="AlphaFoldDB" id="A0A182T0I9"/>